<evidence type="ECO:0000256" key="1">
    <source>
        <dbReference type="ARBA" id="ARBA00010062"/>
    </source>
</evidence>
<dbReference type="OrthoDB" id="9770729at2"/>
<dbReference type="InterPro" id="IPR028082">
    <property type="entry name" value="Peripla_BP_I"/>
</dbReference>
<dbReference type="InterPro" id="IPR028081">
    <property type="entry name" value="Leu-bd"/>
</dbReference>
<dbReference type="InterPro" id="IPR000709">
    <property type="entry name" value="Leu_Ile_Val-bd"/>
</dbReference>
<sequence>MSFVRSLIAAVGLSLAVTGAASAQQKPAELKIGITTFLSGPASVFGVPAKAAAELLAEELNKKGGIGGVPVKLSFIDEGAGGEALVSNYRRLVTDEKVDVTFASISSGSCTQLVPLAEDLKIMNFMWDCGAYSILENKKHRYNFRTQANGAAEMMAVITYLLKVKPDFKTVAFVAQDYAWGRESHDIISNALKVLKPDAKWVAEFFPKFGAPDYSTEVSRLLALRPDVVITTSWGGDLDTFVRQSGQRGLLKQSTFVLAIGESSIQRLGKDLPEGVIVGARGDHYFLHPEFKNEPSFKAYVQAFKDKTGAFPIYPAFHMSQAFTALKAAYDKAIKANNGNWPSREQVVDAMSGLEFKDFGRPIKIREEDGQGLEAQIVGTTKQVPEYDFKVLDNIMVFDAEKVATPAGQKTIDWVKTLKPDFVKMEAKTYKHGQ</sequence>
<dbReference type="SUPFAM" id="SSF53822">
    <property type="entry name" value="Periplasmic binding protein-like I"/>
    <property type="match status" value="1"/>
</dbReference>
<dbReference type="PRINTS" id="PR00337">
    <property type="entry name" value="LEUILEVALBP"/>
</dbReference>
<evidence type="ECO:0000313" key="7">
    <source>
        <dbReference type="EMBL" id="BAT61249.1"/>
    </source>
</evidence>
<feature type="chain" id="PRO_5006616025" evidence="5">
    <location>
        <begin position="24"/>
        <end position="434"/>
    </location>
</feature>
<dbReference type="Gene3D" id="3.40.50.2300">
    <property type="match status" value="2"/>
</dbReference>
<dbReference type="GO" id="GO:0006865">
    <property type="term" value="P:amino acid transport"/>
    <property type="evidence" value="ECO:0007669"/>
    <property type="project" value="UniProtKB-KW"/>
</dbReference>
<evidence type="ECO:0000256" key="3">
    <source>
        <dbReference type="ARBA" id="ARBA00022729"/>
    </source>
</evidence>
<dbReference type="CDD" id="cd06330">
    <property type="entry name" value="PBP1_As_SBP-like"/>
    <property type="match status" value="1"/>
</dbReference>
<dbReference type="EMBL" id="AP014946">
    <property type="protein sequence ID" value="BAT61249.1"/>
    <property type="molecule type" value="Genomic_DNA"/>
</dbReference>
<name>A0A0S3PZ94_9BRAD</name>
<dbReference type="Proteomes" id="UP000236884">
    <property type="component" value="Chromosome"/>
</dbReference>
<comment type="similarity">
    <text evidence="1">Belongs to the leucine-binding protein family.</text>
</comment>
<reference evidence="7 8" key="1">
    <citation type="submission" date="2015-08" db="EMBL/GenBank/DDBJ databases">
        <title>Investigation of the bacterial diversity of lava forest soil.</title>
        <authorList>
            <person name="Lee J.S."/>
        </authorList>
    </citation>
    <scope>NUCLEOTIDE SEQUENCE [LARGE SCALE GENOMIC DNA]</scope>
    <source>
        <strain evidence="7 8">GJW-30</strain>
    </source>
</reference>
<evidence type="ECO:0000256" key="5">
    <source>
        <dbReference type="SAM" id="SignalP"/>
    </source>
</evidence>
<feature type="signal peptide" evidence="5">
    <location>
        <begin position="1"/>
        <end position="23"/>
    </location>
</feature>
<evidence type="ECO:0000259" key="6">
    <source>
        <dbReference type="Pfam" id="PF13458"/>
    </source>
</evidence>
<dbReference type="RefSeq" id="WP_096357972.1">
    <property type="nucleotide sequence ID" value="NZ_AP014946.1"/>
</dbReference>
<dbReference type="KEGG" id="vgo:GJW-30_1_03806"/>
<gene>
    <name evidence="7" type="primary">braC_6</name>
    <name evidence="7" type="ORF">GJW-30_1_03806</name>
</gene>
<proteinExistence type="inferred from homology"/>
<evidence type="ECO:0000313" key="8">
    <source>
        <dbReference type="Proteomes" id="UP000236884"/>
    </source>
</evidence>
<dbReference type="Pfam" id="PF13458">
    <property type="entry name" value="Peripla_BP_6"/>
    <property type="match status" value="1"/>
</dbReference>
<feature type="domain" description="Leucine-binding protein" evidence="6">
    <location>
        <begin position="30"/>
        <end position="372"/>
    </location>
</feature>
<keyword evidence="8" id="KW-1185">Reference proteome</keyword>
<accession>A0A0S3PZ94</accession>
<keyword evidence="4" id="KW-0029">Amino-acid transport</keyword>
<keyword evidence="3 5" id="KW-0732">Signal</keyword>
<dbReference type="InterPro" id="IPR051010">
    <property type="entry name" value="BCAA_transport"/>
</dbReference>
<organism evidence="7 8">
    <name type="scientific">Variibacter gotjawalensis</name>
    <dbReference type="NCBI Taxonomy" id="1333996"/>
    <lineage>
        <taxon>Bacteria</taxon>
        <taxon>Pseudomonadati</taxon>
        <taxon>Pseudomonadota</taxon>
        <taxon>Alphaproteobacteria</taxon>
        <taxon>Hyphomicrobiales</taxon>
        <taxon>Nitrobacteraceae</taxon>
        <taxon>Variibacter</taxon>
    </lineage>
</organism>
<protein>
    <submittedName>
        <fullName evidence="7">Leucine-, isoleucine-, valine-, threonine-, and alanine-binding protein</fullName>
    </submittedName>
</protein>
<dbReference type="PANTHER" id="PTHR30483">
    <property type="entry name" value="LEUCINE-SPECIFIC-BINDING PROTEIN"/>
    <property type="match status" value="1"/>
</dbReference>
<dbReference type="AlphaFoldDB" id="A0A0S3PZ94"/>
<keyword evidence="2" id="KW-0813">Transport</keyword>
<evidence type="ECO:0000256" key="2">
    <source>
        <dbReference type="ARBA" id="ARBA00022448"/>
    </source>
</evidence>
<evidence type="ECO:0000256" key="4">
    <source>
        <dbReference type="ARBA" id="ARBA00022970"/>
    </source>
</evidence>
<dbReference type="PANTHER" id="PTHR30483:SF37">
    <property type="entry name" value="ABC TRANSPORTER SUBSTRATE-BINDING PROTEIN"/>
    <property type="match status" value="1"/>
</dbReference>